<dbReference type="EMBL" id="CP130319">
    <property type="protein sequence ID" value="WNR43703.1"/>
    <property type="molecule type" value="Genomic_DNA"/>
</dbReference>
<dbReference type="GO" id="GO:0019464">
    <property type="term" value="P:glycine decarboxylation via glycine cleavage system"/>
    <property type="evidence" value="ECO:0007669"/>
    <property type="project" value="InterPro"/>
</dbReference>
<dbReference type="SUPFAM" id="SSF51230">
    <property type="entry name" value="Single hybrid motif"/>
    <property type="match status" value="1"/>
</dbReference>
<dbReference type="Pfam" id="PF01597">
    <property type="entry name" value="GCV_H"/>
    <property type="match status" value="1"/>
</dbReference>
<evidence type="ECO:0000313" key="3">
    <source>
        <dbReference type="Proteomes" id="UP001304650"/>
    </source>
</evidence>
<keyword evidence="3" id="KW-1185">Reference proteome</keyword>
<reference evidence="2" key="1">
    <citation type="submission" date="2022-02" db="EMBL/GenBank/DDBJ databases">
        <title>Paenibacillus sp. MBLB1832 Whole Genome Shotgun Sequencing.</title>
        <authorList>
            <person name="Hwang C.Y."/>
            <person name="Cho E.-S."/>
            <person name="Seo M.-J."/>
        </authorList>
    </citation>
    <scope>NUCLEOTIDE SEQUENCE</scope>
    <source>
        <strain evidence="2">MBLB1832</strain>
    </source>
</reference>
<dbReference type="InterPro" id="IPR033753">
    <property type="entry name" value="GCV_H/Fam206"/>
</dbReference>
<protein>
    <submittedName>
        <fullName evidence="2">Glycine cleavage system protein H</fullName>
    </submittedName>
</protein>
<organism evidence="2 3">
    <name type="scientific">Paenibacillus roseopurpureus</name>
    <dbReference type="NCBI Taxonomy" id="2918901"/>
    <lineage>
        <taxon>Bacteria</taxon>
        <taxon>Bacillati</taxon>
        <taxon>Bacillota</taxon>
        <taxon>Bacilli</taxon>
        <taxon>Bacillales</taxon>
        <taxon>Paenibacillaceae</taxon>
        <taxon>Paenibacillus</taxon>
    </lineage>
</organism>
<dbReference type="GO" id="GO:0005737">
    <property type="term" value="C:cytoplasm"/>
    <property type="evidence" value="ECO:0007669"/>
    <property type="project" value="TreeGrafter"/>
</dbReference>
<sequence>MDVITTEDVFWIRREGNEAVIGLSEHGLEKWGMILYIELPEKGAELTNGGFLGSLETATHEYELLSPVSGKVIGVNMLLERATMLLYESPYEKGWLFRVALN</sequence>
<accession>A0AA96LMF7</accession>
<gene>
    <name evidence="2" type="ORF">MJB10_21770</name>
</gene>
<dbReference type="PANTHER" id="PTHR11715:SF3">
    <property type="entry name" value="GLYCINE CLEAVAGE SYSTEM H PROTEIN-RELATED"/>
    <property type="match status" value="1"/>
</dbReference>
<dbReference type="KEGG" id="proo:MJB10_21770"/>
<dbReference type="InterPro" id="IPR002930">
    <property type="entry name" value="GCV_H"/>
</dbReference>
<keyword evidence="1" id="KW-0450">Lipoyl</keyword>
<evidence type="ECO:0000313" key="2">
    <source>
        <dbReference type="EMBL" id="WNR43703.1"/>
    </source>
</evidence>
<dbReference type="RefSeq" id="WP_314798363.1">
    <property type="nucleotide sequence ID" value="NZ_CP130319.1"/>
</dbReference>
<dbReference type="Proteomes" id="UP001304650">
    <property type="component" value="Chromosome"/>
</dbReference>
<dbReference type="AlphaFoldDB" id="A0AA96LMF7"/>
<proteinExistence type="predicted"/>
<dbReference type="InterPro" id="IPR011053">
    <property type="entry name" value="Single_hybrid_motif"/>
</dbReference>
<dbReference type="GO" id="GO:0009249">
    <property type="term" value="P:protein lipoylation"/>
    <property type="evidence" value="ECO:0007669"/>
    <property type="project" value="TreeGrafter"/>
</dbReference>
<dbReference type="PANTHER" id="PTHR11715">
    <property type="entry name" value="GLYCINE CLEAVAGE SYSTEM H PROTEIN"/>
    <property type="match status" value="1"/>
</dbReference>
<name>A0AA96LMF7_9BACL</name>
<dbReference type="CDD" id="cd06848">
    <property type="entry name" value="GCS_H"/>
    <property type="match status" value="1"/>
</dbReference>
<dbReference type="GO" id="GO:0005960">
    <property type="term" value="C:glycine cleavage complex"/>
    <property type="evidence" value="ECO:0007669"/>
    <property type="project" value="InterPro"/>
</dbReference>
<dbReference type="Gene3D" id="2.40.50.100">
    <property type="match status" value="1"/>
</dbReference>
<evidence type="ECO:0000256" key="1">
    <source>
        <dbReference type="ARBA" id="ARBA00022823"/>
    </source>
</evidence>